<dbReference type="RefSeq" id="WP_197628399.1">
    <property type="nucleotide sequence ID" value="NZ_CP063073.1"/>
</dbReference>
<evidence type="ECO:0000313" key="2">
    <source>
        <dbReference type="Proteomes" id="UP000594923"/>
    </source>
</evidence>
<reference evidence="1 2" key="1">
    <citation type="submission" date="2020-10" db="EMBL/GenBank/DDBJ databases">
        <title>High quality whole genome sequence of Pseudomonas poae PMA22.</title>
        <authorList>
            <person name="Hernandez J.G."/>
            <person name="Rodriguez P."/>
            <person name="Cuevas C."/>
            <person name="de la Calle F."/>
            <person name="Galan B."/>
            <person name="Garcia J.L."/>
        </authorList>
    </citation>
    <scope>NUCLEOTIDE SEQUENCE [LARGE SCALE GENOMIC DNA]</scope>
    <source>
        <strain evidence="1 2">PMA22</strain>
    </source>
</reference>
<gene>
    <name evidence="1" type="ORF">IMF22_10815</name>
</gene>
<evidence type="ECO:0000313" key="1">
    <source>
        <dbReference type="EMBL" id="QOQ77490.1"/>
    </source>
</evidence>
<protein>
    <recommendedName>
        <fullName evidence="3">RES domain-containing protein</fullName>
    </recommendedName>
</protein>
<dbReference type="Proteomes" id="UP000594923">
    <property type="component" value="Chromosome"/>
</dbReference>
<dbReference type="AlphaFoldDB" id="A0A7M1KQP2"/>
<organism evidence="1 2">
    <name type="scientific">Pseudomonas poae</name>
    <dbReference type="NCBI Taxonomy" id="200451"/>
    <lineage>
        <taxon>Bacteria</taxon>
        <taxon>Pseudomonadati</taxon>
        <taxon>Pseudomonadota</taxon>
        <taxon>Gammaproteobacteria</taxon>
        <taxon>Pseudomonadales</taxon>
        <taxon>Pseudomonadaceae</taxon>
        <taxon>Pseudomonas</taxon>
    </lineage>
</organism>
<accession>A0A7M1KQP2</accession>
<proteinExistence type="predicted"/>
<dbReference type="EMBL" id="CP063073">
    <property type="protein sequence ID" value="QOQ77490.1"/>
    <property type="molecule type" value="Genomic_DNA"/>
</dbReference>
<sequence length="308" mass="35648">MHFELKFGSPPAPTFEKFDPAIGVDGYCAAIRKYLIPDSTPDTFSFAALPLESRTYCKGSIFSRVRRIRNEKLETLLKNPLAVSDFFPPASETVQTRAGRFNAVGERTLYLADHAFVALKECEIQPGEHFLFSYFVLKTDMHFVYAPPESSKYTKLINSLLKSKDESFYPVITRIYNEYLKYDTHHGIAYDSVKVIEKFNDAKWGEISSVTNLAMDEDKLPAAYLQVGWLAQCDEHYRPHYLKMLLPDIKKKKRLTTLTYHHNKSRFMAEHNKVEQRVAQLRNTTISSIKRNNYEQVNTTPFKLLHQI</sequence>
<evidence type="ECO:0008006" key="3">
    <source>
        <dbReference type="Google" id="ProtNLM"/>
    </source>
</evidence>
<name>A0A7M1KQP2_9PSED</name>